<keyword evidence="6" id="KW-0547">Nucleotide-binding</keyword>
<gene>
    <name evidence="14" type="ORF">LUCI_0198</name>
</gene>
<dbReference type="PROSITE" id="PS00211">
    <property type="entry name" value="ABC_TRANSPORTER_1"/>
    <property type="match status" value="1"/>
</dbReference>
<evidence type="ECO:0000256" key="2">
    <source>
        <dbReference type="ARBA" id="ARBA00022490"/>
    </source>
</evidence>
<dbReference type="GO" id="GO:0016887">
    <property type="term" value="F:ATP hydrolysis activity"/>
    <property type="evidence" value="ECO:0007669"/>
    <property type="project" value="InterPro"/>
</dbReference>
<keyword evidence="12" id="KW-0175">Coiled coil</keyword>
<dbReference type="EMBL" id="UPPP01000052">
    <property type="protein sequence ID" value="VBB04992.1"/>
    <property type="molecule type" value="Genomic_DNA"/>
</dbReference>
<keyword evidence="11" id="KW-0648">Protein biosynthesis</keyword>
<evidence type="ECO:0000313" key="14">
    <source>
        <dbReference type="EMBL" id="VBB04992.1"/>
    </source>
</evidence>
<protein>
    <submittedName>
        <fullName evidence="14">Abc transporter</fullName>
    </submittedName>
</protein>
<comment type="similarity">
    <text evidence="1">Belongs to the ABC transporter superfamily. ABCF family. Translational throttle EttA subfamily.</text>
</comment>
<dbReference type="SUPFAM" id="SSF52540">
    <property type="entry name" value="P-loop containing nucleoside triphosphate hydrolases"/>
    <property type="match status" value="2"/>
</dbReference>
<keyword evidence="2" id="KW-0963">Cytoplasm</keyword>
<dbReference type="PROSITE" id="PS50893">
    <property type="entry name" value="ABC_TRANSPORTER_2"/>
    <property type="match status" value="2"/>
</dbReference>
<keyword evidence="9" id="KW-0810">Translation regulation</keyword>
<dbReference type="Proteomes" id="UP000277811">
    <property type="component" value="Unassembled WGS sequence"/>
</dbReference>
<evidence type="ECO:0000256" key="10">
    <source>
        <dbReference type="ARBA" id="ARBA00022884"/>
    </source>
</evidence>
<dbReference type="FunFam" id="3.40.50.300:FF:000011">
    <property type="entry name" value="Putative ABC transporter ATP-binding component"/>
    <property type="match status" value="1"/>
</dbReference>
<dbReference type="InterPro" id="IPR037118">
    <property type="entry name" value="Val-tRNA_synth_C_sf"/>
</dbReference>
<dbReference type="Pfam" id="PF16326">
    <property type="entry name" value="ABC_tran_CTD"/>
    <property type="match status" value="1"/>
</dbReference>
<keyword evidence="5" id="KW-0677">Repeat</keyword>
<evidence type="ECO:0000256" key="11">
    <source>
        <dbReference type="ARBA" id="ARBA00022917"/>
    </source>
</evidence>
<dbReference type="GO" id="GO:0006417">
    <property type="term" value="P:regulation of translation"/>
    <property type="evidence" value="ECO:0007669"/>
    <property type="project" value="UniProtKB-KW"/>
</dbReference>
<dbReference type="PANTHER" id="PTHR42855:SF1">
    <property type="entry name" value="ABC TRANSPORTER DOMAIN-CONTAINING PROTEIN"/>
    <property type="match status" value="1"/>
</dbReference>
<keyword evidence="7" id="KW-0378">Hydrolase</keyword>
<dbReference type="InterPro" id="IPR027417">
    <property type="entry name" value="P-loop_NTPase"/>
</dbReference>
<dbReference type="GO" id="GO:0019843">
    <property type="term" value="F:rRNA binding"/>
    <property type="evidence" value="ECO:0007669"/>
    <property type="project" value="UniProtKB-KW"/>
</dbReference>
<dbReference type="FunFam" id="3.40.50.300:FF:000183">
    <property type="entry name" value="ABC transporter ATP-binding protein yjjK"/>
    <property type="match status" value="1"/>
</dbReference>
<keyword evidence="3" id="KW-0820">tRNA-binding</keyword>
<dbReference type="GO" id="GO:0006412">
    <property type="term" value="P:translation"/>
    <property type="evidence" value="ECO:0007669"/>
    <property type="project" value="UniProtKB-KW"/>
</dbReference>
<sequence length="635" mass="71107">MNLLSVENIAKSYGERVLFADVTFGIDEGDKIGLIGVNGAGKSTFLKTVAGLETTDSGKITIGSSVQTGYLPQNPEFDGKATVLEHIFRGDLPVMRIIREYEAVLYQTYRQPEDAKLQQRLIALTQQMEVYNAWKLESDAKIILTRLGIQDYTAVVSSLSGGQRKRVALAAALINPADLLILDEPTNHIDNDTVAWLEQYLMNHKGALLMVTHDRYFLDRVVTRTIELDKGKLYTYTGNYSSFLELKAEREAQQEASEQKRQNLLRQELAWIRRGAKARSTKQKARIERFEELSAVPTEAGGKQLELTAGASRLGRKIVELQHLVKSFGDCNCINDFSYLVLKNDRVGIVGPNGSGKSTLLNLIAGQLAPDAGQVEVGQTVKIGYFSQENQALDENVRVIDSIKEVAPFITTDNGGTVSASQMLERFLFPPALQWMPVAKLSGGEKRRLYLLRVLMGAPNVLLLDEPTNDLDLQTLTVLEDYLDNFHGAVITASHDRYFLDRVVDKIFAFTGNGSIKQFAGNYSDYREKAYLAEAAAEEKRQSPVIPKETGGDRTRERQRRLTFKEQREYEQIEDVIAGAERELERIGNEINAAGSDFAALQELIIAQRQLEQRLDELVERWAYLSELAEATSRK</sequence>
<evidence type="ECO:0000256" key="9">
    <source>
        <dbReference type="ARBA" id="ARBA00022845"/>
    </source>
</evidence>
<dbReference type="Pfam" id="PF00005">
    <property type="entry name" value="ABC_tran"/>
    <property type="match status" value="2"/>
</dbReference>
<reference evidence="14 15" key="1">
    <citation type="submission" date="2018-06" db="EMBL/GenBank/DDBJ databases">
        <authorList>
            <person name="Strepis N."/>
        </authorList>
    </citation>
    <scope>NUCLEOTIDE SEQUENCE [LARGE SCALE GENOMIC DNA]</scope>
    <source>
        <strain evidence="14">LUCI</strain>
    </source>
</reference>
<keyword evidence="10" id="KW-0694">RNA-binding</keyword>
<evidence type="ECO:0000256" key="6">
    <source>
        <dbReference type="ARBA" id="ARBA00022741"/>
    </source>
</evidence>
<evidence type="ECO:0000256" key="12">
    <source>
        <dbReference type="SAM" id="Coils"/>
    </source>
</evidence>
<evidence type="ECO:0000256" key="8">
    <source>
        <dbReference type="ARBA" id="ARBA00022840"/>
    </source>
</evidence>
<dbReference type="InterPro" id="IPR003593">
    <property type="entry name" value="AAA+_ATPase"/>
</dbReference>
<dbReference type="OrthoDB" id="1624247at2"/>
<evidence type="ECO:0000256" key="7">
    <source>
        <dbReference type="ARBA" id="ARBA00022801"/>
    </source>
</evidence>
<dbReference type="InterPro" id="IPR017871">
    <property type="entry name" value="ABC_transporter-like_CS"/>
</dbReference>
<evidence type="ECO:0000256" key="1">
    <source>
        <dbReference type="ARBA" id="ARBA00005868"/>
    </source>
</evidence>
<evidence type="ECO:0000313" key="15">
    <source>
        <dbReference type="Proteomes" id="UP000277811"/>
    </source>
</evidence>
<dbReference type="InterPro" id="IPR032781">
    <property type="entry name" value="ABC_tran_Xtn"/>
</dbReference>
<keyword evidence="15" id="KW-1185">Reference proteome</keyword>
<dbReference type="Gene3D" id="1.10.287.380">
    <property type="entry name" value="Valyl-tRNA synthetase, C-terminal domain"/>
    <property type="match status" value="1"/>
</dbReference>
<feature type="domain" description="ABC transporter" evidence="13">
    <location>
        <begin position="4"/>
        <end position="255"/>
    </location>
</feature>
<dbReference type="SMART" id="SM00382">
    <property type="entry name" value="AAA"/>
    <property type="match status" value="2"/>
</dbReference>
<dbReference type="PANTHER" id="PTHR42855">
    <property type="entry name" value="ABC TRANSPORTER ATP-BINDING SUBUNIT"/>
    <property type="match status" value="1"/>
</dbReference>
<feature type="domain" description="ABC transporter" evidence="13">
    <location>
        <begin position="319"/>
        <end position="537"/>
    </location>
</feature>
<dbReference type="GO" id="GO:0005524">
    <property type="term" value="F:ATP binding"/>
    <property type="evidence" value="ECO:0007669"/>
    <property type="project" value="UniProtKB-KW"/>
</dbReference>
<dbReference type="GO" id="GO:0000049">
    <property type="term" value="F:tRNA binding"/>
    <property type="evidence" value="ECO:0007669"/>
    <property type="project" value="UniProtKB-KW"/>
</dbReference>
<evidence type="ECO:0000259" key="13">
    <source>
        <dbReference type="PROSITE" id="PS50893"/>
    </source>
</evidence>
<dbReference type="Pfam" id="PF12848">
    <property type="entry name" value="ABC_tran_Xtn"/>
    <property type="match status" value="1"/>
</dbReference>
<dbReference type="CDD" id="cd03221">
    <property type="entry name" value="ABCF_EF-3"/>
    <property type="match status" value="2"/>
</dbReference>
<dbReference type="InterPro" id="IPR003439">
    <property type="entry name" value="ABC_transporter-like_ATP-bd"/>
</dbReference>
<dbReference type="RefSeq" id="WP_122626009.1">
    <property type="nucleotide sequence ID" value="NZ_UPPP01000052.1"/>
</dbReference>
<dbReference type="InterPro" id="IPR051309">
    <property type="entry name" value="ABCF_ATPase"/>
</dbReference>
<dbReference type="InterPro" id="IPR032524">
    <property type="entry name" value="ABC_tran_C"/>
</dbReference>
<dbReference type="GO" id="GO:0003677">
    <property type="term" value="F:DNA binding"/>
    <property type="evidence" value="ECO:0007669"/>
    <property type="project" value="InterPro"/>
</dbReference>
<evidence type="ECO:0000256" key="3">
    <source>
        <dbReference type="ARBA" id="ARBA00022555"/>
    </source>
</evidence>
<name>A0A498R3Z9_9FIRM</name>
<keyword evidence="4" id="KW-0699">rRNA-binding</keyword>
<organism evidence="14 15">
    <name type="scientific">Lucifera butyrica</name>
    <dbReference type="NCBI Taxonomy" id="1351585"/>
    <lineage>
        <taxon>Bacteria</taxon>
        <taxon>Bacillati</taxon>
        <taxon>Bacillota</taxon>
        <taxon>Negativicutes</taxon>
        <taxon>Veillonellales</taxon>
        <taxon>Veillonellaceae</taxon>
        <taxon>Lucifera</taxon>
    </lineage>
</organism>
<accession>A0A498R3Z9</accession>
<dbReference type="Gene3D" id="3.40.50.300">
    <property type="entry name" value="P-loop containing nucleotide triphosphate hydrolases"/>
    <property type="match status" value="2"/>
</dbReference>
<evidence type="ECO:0000256" key="5">
    <source>
        <dbReference type="ARBA" id="ARBA00022737"/>
    </source>
</evidence>
<dbReference type="AlphaFoldDB" id="A0A498R3Z9"/>
<keyword evidence="8" id="KW-0067">ATP-binding</keyword>
<proteinExistence type="inferred from homology"/>
<evidence type="ECO:0000256" key="4">
    <source>
        <dbReference type="ARBA" id="ARBA00022730"/>
    </source>
</evidence>
<feature type="coiled-coil region" evidence="12">
    <location>
        <begin position="570"/>
        <end position="621"/>
    </location>
</feature>